<protein>
    <submittedName>
        <fullName evidence="2">Uncharacterized protein</fullName>
    </submittedName>
</protein>
<sequence length="231" mass="25674">MSDFKSRLEGGEALSLLRALGEGDQRWLFYTDFSESECIWQIRVSDGVKVWSTCLSESDVEKLAGRQSEASFISNNVCPKIDEMVLLPILSKLTIGPFYTSCCLRDGEVQVIPGASHLSLCLKLASQPLQLQLSELTCLQNQDQLRGLIFELWTRLNAAQSQLADYQRQQEDCRHDKGNKAQDLVLVDASRSSRSGSSRAKRPAGASLVNPNMKRRKAVKGVVFGDSQDEC</sequence>
<dbReference type="GO" id="GO:0035861">
    <property type="term" value="C:site of double-strand break"/>
    <property type="evidence" value="ECO:0007669"/>
    <property type="project" value="TreeGrafter"/>
</dbReference>
<dbReference type="GO" id="GO:0005634">
    <property type="term" value="C:nucleus"/>
    <property type="evidence" value="ECO:0007669"/>
    <property type="project" value="TreeGrafter"/>
</dbReference>
<dbReference type="GO" id="GO:0006303">
    <property type="term" value="P:double-strand break repair via nonhomologous end joining"/>
    <property type="evidence" value="ECO:0007669"/>
    <property type="project" value="InterPro"/>
</dbReference>
<dbReference type="Pfam" id="PF15384">
    <property type="entry name" value="PAXX"/>
    <property type="match status" value="1"/>
</dbReference>
<keyword evidence="3" id="KW-1185">Reference proteome</keyword>
<dbReference type="PANTHER" id="PTHR28586">
    <property type="entry name" value="PROTEIN PAXX"/>
    <property type="match status" value="1"/>
</dbReference>
<feature type="region of interest" description="Disordered" evidence="1">
    <location>
        <begin position="190"/>
        <end position="213"/>
    </location>
</feature>
<dbReference type="InterPro" id="IPR027873">
    <property type="entry name" value="PAXX"/>
</dbReference>
<name>A0AA35W7T6_GEOBA</name>
<evidence type="ECO:0000313" key="3">
    <source>
        <dbReference type="Proteomes" id="UP001174909"/>
    </source>
</evidence>
<dbReference type="GO" id="GO:0070419">
    <property type="term" value="C:nonhomologous end joining complex"/>
    <property type="evidence" value="ECO:0007669"/>
    <property type="project" value="TreeGrafter"/>
</dbReference>
<evidence type="ECO:0000256" key="1">
    <source>
        <dbReference type="SAM" id="MobiDB-lite"/>
    </source>
</evidence>
<comment type="caution">
    <text evidence="2">The sequence shown here is derived from an EMBL/GenBank/DDBJ whole genome shotgun (WGS) entry which is preliminary data.</text>
</comment>
<accession>A0AA35W7T6</accession>
<dbReference type="GO" id="GO:0060090">
    <property type="term" value="F:molecular adaptor activity"/>
    <property type="evidence" value="ECO:0007669"/>
    <property type="project" value="TreeGrafter"/>
</dbReference>
<dbReference type="AlphaFoldDB" id="A0AA35W7T6"/>
<evidence type="ECO:0000313" key="2">
    <source>
        <dbReference type="EMBL" id="CAI8004859.1"/>
    </source>
</evidence>
<dbReference type="PANTHER" id="PTHR28586:SF1">
    <property type="entry name" value="PROTEIN PAXX"/>
    <property type="match status" value="1"/>
</dbReference>
<dbReference type="EMBL" id="CASHTH010000571">
    <property type="protein sequence ID" value="CAI8004859.1"/>
    <property type="molecule type" value="Genomic_DNA"/>
</dbReference>
<proteinExistence type="predicted"/>
<gene>
    <name evidence="2" type="ORF">GBAR_LOCUS4019</name>
</gene>
<reference evidence="2" key="1">
    <citation type="submission" date="2023-03" db="EMBL/GenBank/DDBJ databases">
        <authorList>
            <person name="Steffen K."/>
            <person name="Cardenas P."/>
        </authorList>
    </citation>
    <scope>NUCLEOTIDE SEQUENCE</scope>
</reference>
<feature type="compositionally biased region" description="Low complexity" evidence="1">
    <location>
        <begin position="190"/>
        <end position="207"/>
    </location>
</feature>
<dbReference type="Proteomes" id="UP001174909">
    <property type="component" value="Unassembled WGS sequence"/>
</dbReference>
<organism evidence="2 3">
    <name type="scientific">Geodia barretti</name>
    <name type="common">Barrett's horny sponge</name>
    <dbReference type="NCBI Taxonomy" id="519541"/>
    <lineage>
        <taxon>Eukaryota</taxon>
        <taxon>Metazoa</taxon>
        <taxon>Porifera</taxon>
        <taxon>Demospongiae</taxon>
        <taxon>Heteroscleromorpha</taxon>
        <taxon>Tetractinellida</taxon>
        <taxon>Astrophorina</taxon>
        <taxon>Geodiidae</taxon>
        <taxon>Geodia</taxon>
    </lineage>
</organism>